<dbReference type="VEuPathDB" id="AmoebaDB:DICPUDRAFT_75055"/>
<feature type="region of interest" description="Disordered" evidence="1">
    <location>
        <begin position="341"/>
        <end position="364"/>
    </location>
</feature>
<proteinExistence type="predicted"/>
<evidence type="ECO:0000313" key="4">
    <source>
        <dbReference type="Proteomes" id="UP000001064"/>
    </source>
</evidence>
<feature type="compositionally biased region" description="Low complexity" evidence="1">
    <location>
        <begin position="341"/>
        <end position="356"/>
    </location>
</feature>
<dbReference type="eggNOG" id="ENOG502RH6B">
    <property type="taxonomic scope" value="Eukaryota"/>
</dbReference>
<dbReference type="AlphaFoldDB" id="F0Z9I1"/>
<feature type="compositionally biased region" description="Basic residues" evidence="1">
    <location>
        <begin position="49"/>
        <end position="63"/>
    </location>
</feature>
<dbReference type="OrthoDB" id="20573at2759"/>
<feature type="compositionally biased region" description="Low complexity" evidence="1">
    <location>
        <begin position="64"/>
        <end position="77"/>
    </location>
</feature>
<feature type="region of interest" description="Disordered" evidence="1">
    <location>
        <begin position="30"/>
        <end position="83"/>
    </location>
</feature>
<accession>F0Z9I1</accession>
<reference evidence="4" key="1">
    <citation type="journal article" date="2011" name="Genome Biol.">
        <title>Comparative genomics of the social amoebae Dictyostelium discoideum and Dictyostelium purpureum.</title>
        <authorList>
            <consortium name="US DOE Joint Genome Institute (JGI-PGF)"/>
            <person name="Sucgang R."/>
            <person name="Kuo A."/>
            <person name="Tian X."/>
            <person name="Salerno W."/>
            <person name="Parikh A."/>
            <person name="Feasley C.L."/>
            <person name="Dalin E."/>
            <person name="Tu H."/>
            <person name="Huang E."/>
            <person name="Barry K."/>
            <person name="Lindquist E."/>
            <person name="Shapiro H."/>
            <person name="Bruce D."/>
            <person name="Schmutz J."/>
            <person name="Salamov A."/>
            <person name="Fey P."/>
            <person name="Gaudet P."/>
            <person name="Anjard C."/>
            <person name="Babu M.M."/>
            <person name="Basu S."/>
            <person name="Bushmanova Y."/>
            <person name="van der Wel H."/>
            <person name="Katoh-Kurasawa M."/>
            <person name="Dinh C."/>
            <person name="Coutinho P.M."/>
            <person name="Saito T."/>
            <person name="Elias M."/>
            <person name="Schaap P."/>
            <person name="Kay R.R."/>
            <person name="Henrissat B."/>
            <person name="Eichinger L."/>
            <person name="Rivero F."/>
            <person name="Putnam N.H."/>
            <person name="West C.M."/>
            <person name="Loomis W.F."/>
            <person name="Chisholm R.L."/>
            <person name="Shaulsky G."/>
            <person name="Strassmann J.E."/>
            <person name="Queller D.C."/>
            <person name="Kuspa A."/>
            <person name="Grigoriev I.V."/>
        </authorList>
    </citation>
    <scope>NUCLEOTIDE SEQUENCE [LARGE SCALE GENOMIC DNA]</scope>
    <source>
        <strain evidence="4">QSDP1</strain>
    </source>
</reference>
<dbReference type="RefSeq" id="XP_003284087.1">
    <property type="nucleotide sequence ID" value="XM_003284039.1"/>
</dbReference>
<dbReference type="InterPro" id="IPR019385">
    <property type="entry name" value="PHAX_RNA-binding_domain"/>
</dbReference>
<dbReference type="GeneID" id="10509992"/>
<evidence type="ECO:0000256" key="1">
    <source>
        <dbReference type="SAM" id="MobiDB-lite"/>
    </source>
</evidence>
<gene>
    <name evidence="3" type="ORF">DICPUDRAFT_75055</name>
</gene>
<sequence length="364" mass="42306">MDITYNESHQQQQIQQIQQQQQDIEFENNNNDNISINADDHNKTNNIKSVKKKVQKNNKKRKSVNLNGNNNNNSNQQKKQKKKYSLMHDNNYKLISPFQKYIEAGVYPSLKELNTEFYHILTGKCLELKNEIINLEKMNKNNNIPDDFDFKIQHQHQESELEKIQFNDRKLIELAVRKFCGYLNRENNMILMEMVLLSIGLVKAIEFLQLTLEIESKGGLTFEKSVNSNSDVNNNNNNIIEIKKRSPGGLFFKMVNLHIPKEIKTSIFSTNALFKYRKERNKNGVGQLPDLRNCLINIGSSNNNNNNNTDNNNNNNNINLMDEINGIDEEFDKLIISESSSNNLNNNENNNYLNKNTNDDDPFN</sequence>
<evidence type="ECO:0000259" key="2">
    <source>
        <dbReference type="Pfam" id="PF10258"/>
    </source>
</evidence>
<dbReference type="KEGG" id="dpp:DICPUDRAFT_75055"/>
<dbReference type="OMA" id="IVRKICG"/>
<protein>
    <recommendedName>
        <fullName evidence="2">Phosphorylated adapter RNA export protein RNA-binding domain-containing protein</fullName>
    </recommendedName>
</protein>
<dbReference type="InterPro" id="IPR038092">
    <property type="entry name" value="PHAX_RNA-binding_sf"/>
</dbReference>
<evidence type="ECO:0000313" key="3">
    <source>
        <dbReference type="EMBL" id="EGC39413.1"/>
    </source>
</evidence>
<dbReference type="Gene3D" id="1.10.10.1440">
    <property type="entry name" value="PHAX RNA-binding domain"/>
    <property type="match status" value="1"/>
</dbReference>
<dbReference type="InParanoid" id="F0Z9I1"/>
<dbReference type="EMBL" id="GL870958">
    <property type="protein sequence ID" value="EGC39413.1"/>
    <property type="molecule type" value="Genomic_DNA"/>
</dbReference>
<dbReference type="FunCoup" id="F0Z9I1">
    <property type="interactions" value="743"/>
</dbReference>
<keyword evidence="4" id="KW-1185">Reference proteome</keyword>
<name>F0Z9I1_DICPU</name>
<dbReference type="Pfam" id="PF10258">
    <property type="entry name" value="PHAX_RNA-bd"/>
    <property type="match status" value="1"/>
</dbReference>
<dbReference type="Proteomes" id="UP000001064">
    <property type="component" value="Unassembled WGS sequence"/>
</dbReference>
<organism evidence="3 4">
    <name type="scientific">Dictyostelium purpureum</name>
    <name type="common">Slime mold</name>
    <dbReference type="NCBI Taxonomy" id="5786"/>
    <lineage>
        <taxon>Eukaryota</taxon>
        <taxon>Amoebozoa</taxon>
        <taxon>Evosea</taxon>
        <taxon>Eumycetozoa</taxon>
        <taxon>Dictyostelia</taxon>
        <taxon>Dictyosteliales</taxon>
        <taxon>Dictyosteliaceae</taxon>
        <taxon>Dictyostelium</taxon>
    </lineage>
</organism>
<feature type="domain" description="Phosphorylated adapter RNA export protein RNA-binding" evidence="2">
    <location>
        <begin position="185"/>
        <end position="270"/>
    </location>
</feature>